<dbReference type="RefSeq" id="XP_009856742.1">
    <property type="nucleotide sequence ID" value="XM_009858440.1"/>
</dbReference>
<comment type="similarity">
    <text evidence="2">Belongs to the glycosyl hydrolases 36 family.</text>
</comment>
<keyword evidence="3" id="KW-0119">Carbohydrate metabolism</keyword>
<dbReference type="InterPro" id="IPR008811">
    <property type="entry name" value="Glycosyl_hydrolases_36"/>
</dbReference>
<keyword evidence="6" id="KW-1185">Reference proteome</keyword>
<evidence type="ECO:0000313" key="6">
    <source>
        <dbReference type="Proteomes" id="UP000008065"/>
    </source>
</evidence>
<evidence type="ECO:0000256" key="1">
    <source>
        <dbReference type="ARBA" id="ARBA00001255"/>
    </source>
</evidence>
<dbReference type="SUPFAM" id="SSF51445">
    <property type="entry name" value="(Trans)glycosidases"/>
    <property type="match status" value="1"/>
</dbReference>
<dbReference type="VEuPathDB" id="FungiDB:NEUTE1DRAFT_92118"/>
<dbReference type="InterPro" id="IPR017853">
    <property type="entry name" value="GH"/>
</dbReference>
<comment type="catalytic activity">
    <reaction evidence="1">
        <text>Hydrolysis of terminal, non-reducing alpha-D-galactose residues in alpha-D-galactosides, including galactose oligosaccharides, galactomannans and galactolipids.</text>
        <dbReference type="EC" id="3.2.1.22"/>
    </reaction>
</comment>
<dbReference type="GeneID" id="20831478"/>
<dbReference type="GO" id="GO:0047274">
    <property type="term" value="F:galactinol-sucrose galactosyltransferase activity"/>
    <property type="evidence" value="ECO:0007669"/>
    <property type="project" value="UniProtKB-EC"/>
</dbReference>
<dbReference type="Gene3D" id="3.20.20.70">
    <property type="entry name" value="Aldolase class I"/>
    <property type="match status" value="1"/>
</dbReference>
<dbReference type="PANTHER" id="PTHR31268:SF32">
    <property type="entry name" value="GALACTINOL--SUCROSE GALACTOSYLTRANSFERASE 2-RELATED"/>
    <property type="match status" value="1"/>
</dbReference>
<dbReference type="OrthoDB" id="4664297at2759"/>
<organism evidence="5 6">
    <name type="scientific">Neurospora tetrasperma (strain FGSC 2508 / ATCC MYA-4615 / P0657)</name>
    <dbReference type="NCBI Taxonomy" id="510951"/>
    <lineage>
        <taxon>Eukaryota</taxon>
        <taxon>Fungi</taxon>
        <taxon>Dikarya</taxon>
        <taxon>Ascomycota</taxon>
        <taxon>Pezizomycotina</taxon>
        <taxon>Sordariomycetes</taxon>
        <taxon>Sordariomycetidae</taxon>
        <taxon>Sordariales</taxon>
        <taxon>Sordariaceae</taxon>
        <taxon>Neurospora</taxon>
    </lineage>
</organism>
<evidence type="ECO:0000256" key="3">
    <source>
        <dbReference type="ARBA" id="ARBA00023277"/>
    </source>
</evidence>
<dbReference type="InterPro" id="IPR013785">
    <property type="entry name" value="Aldolase_TIM"/>
</dbReference>
<dbReference type="HOGENOM" id="CLU_006630_0_0_1"/>
<evidence type="ECO:0000313" key="5">
    <source>
        <dbReference type="EMBL" id="EGO53119.1"/>
    </source>
</evidence>
<dbReference type="EMBL" id="GL891382">
    <property type="protein sequence ID" value="EGO53119.1"/>
    <property type="molecule type" value="Genomic_DNA"/>
</dbReference>
<dbReference type="Proteomes" id="UP000008065">
    <property type="component" value="Unassembled WGS sequence"/>
</dbReference>
<dbReference type="Pfam" id="PF05691">
    <property type="entry name" value="Raffinose_syn"/>
    <property type="match status" value="1"/>
</dbReference>
<proteinExistence type="inferred from homology"/>
<dbReference type="GO" id="GO:0004557">
    <property type="term" value="F:alpha-galactosidase activity"/>
    <property type="evidence" value="ECO:0007669"/>
    <property type="project" value="UniProtKB-EC"/>
</dbReference>
<comment type="catalytic activity">
    <reaction evidence="4">
        <text>alpha-D-galactosyl-(1-&gt;3)-1D-myo-inositol + sucrose = raffinose + myo-inositol</text>
        <dbReference type="Rhea" id="RHEA:20161"/>
        <dbReference type="ChEBI" id="CHEBI:16634"/>
        <dbReference type="ChEBI" id="CHEBI:17268"/>
        <dbReference type="ChEBI" id="CHEBI:17505"/>
        <dbReference type="ChEBI" id="CHEBI:17992"/>
        <dbReference type="EC" id="2.4.1.82"/>
    </reaction>
</comment>
<accession>F8N1D9</accession>
<dbReference type="AlphaFoldDB" id="F8N1D9"/>
<gene>
    <name evidence="5" type="ORF">NEUTE1DRAFT_92118</name>
</gene>
<name>F8N1D9_NEUT8</name>
<evidence type="ECO:0000256" key="4">
    <source>
        <dbReference type="ARBA" id="ARBA00049426"/>
    </source>
</evidence>
<dbReference type="FunFam" id="3.20.20.70:FF:000222">
    <property type="entry name" value="Raffinose synthase Sip1 protein"/>
    <property type="match status" value="1"/>
</dbReference>
<protein>
    <submittedName>
        <fullName evidence="5">Uncharacterized protein</fullName>
    </submittedName>
</protein>
<reference evidence="6" key="1">
    <citation type="journal article" date="2011" name="Genetics">
        <title>Massive changes in genome architecture accompany the transition to self-fertility in the filamentous fungus Neurospora tetrasperma.</title>
        <authorList>
            <person name="Ellison C.E."/>
            <person name="Stajich J.E."/>
            <person name="Jacobson D.J."/>
            <person name="Natvig D.O."/>
            <person name="Lapidus A."/>
            <person name="Foster B."/>
            <person name="Aerts A."/>
            <person name="Riley R."/>
            <person name="Lindquist E.A."/>
            <person name="Grigoriev I.V."/>
            <person name="Taylor J.W."/>
        </authorList>
    </citation>
    <scope>NUCLEOTIDE SEQUENCE [LARGE SCALE GENOMIC DNA]</scope>
    <source>
        <strain evidence="6">FGSC 2508 / P0657</strain>
    </source>
</reference>
<sequence length="643" mass="71381">MVARQAGSKLPSPQSTLNFTAKFRQGPDHDWRWVRNEQGLGDGYIVVDVGAPEGSDDEDLPDLIHGLNPSLKWSPHLSQCPGTRLWTIEVPVDGAQDDDNSTFTHVPLGIPWGGFLSKGKHLVLLGFAGINNAVDGMTLFRNDEFGRVTIHVRNDSAKAGSGTVLVAVGDNFESANAAVMYHARGLVSTADRAGESPTKLEKLSDNVEANWYENWYDGLGYCTWNALGQRLTAEKVITAVDALADNNINISNLIIDDNWQDIDYHGDQWQQGWNDFEAEPKAFPNGLTGLVSEIRSKHKNIEHVAVWHALLGYWAGIAPDGNLAKRYRTIEVVRGEDSSRKNIPLGGKMTVIAKEDVHKFYDDFYRFLSESGVAGVKTDAQFMVDTWVSPKVRRELIQPYLDNWLLASLRYFGGRAISCMSMSPQIIFHTQLPRGRPTMLCRNSDDFFPDVPSSHPWHVWANAHNSLLTQHLNILPDWDMFQTTGAYAGFHAAARCVSGGPIYITDVPGQYDLDLIKQMTGVTPRGRTVIFRPSVLGRSLDQYVNYDDLSLLKISAYNGRAVTGTPIMGIFNVSGRPLTELIPLARFSGVLPSMCSDLLENGRLFISTRLKALGVLESAWKEMGLEAGWSNEVEVKVYLTLEK</sequence>
<dbReference type="KEGG" id="nte:NEUTE1DRAFT92118"/>
<evidence type="ECO:0000256" key="2">
    <source>
        <dbReference type="ARBA" id="ARBA00007240"/>
    </source>
</evidence>
<dbReference type="PANTHER" id="PTHR31268">
    <property type="match status" value="1"/>
</dbReference>